<dbReference type="Gene3D" id="3.30.2320.20">
    <property type="entry name" value="Class I aminoacyl-tRNA synthetases (RS)"/>
    <property type="match status" value="1"/>
</dbReference>
<dbReference type="NCBIfam" id="NF008957">
    <property type="entry name" value="PRK12300.1"/>
    <property type="match status" value="1"/>
</dbReference>
<evidence type="ECO:0000256" key="3">
    <source>
        <dbReference type="ARBA" id="ARBA00022598"/>
    </source>
</evidence>
<feature type="domain" description="Methionyl/Valyl/Leucyl/Isoleucyl-tRNA synthetase anticodon-binding" evidence="10">
    <location>
        <begin position="702"/>
        <end position="835"/>
    </location>
</feature>
<dbReference type="CDD" id="cd07959">
    <property type="entry name" value="Anticodon_Ia_Leu_AEc"/>
    <property type="match status" value="1"/>
</dbReference>
<dbReference type="Gene3D" id="1.10.730.10">
    <property type="entry name" value="Isoleucyl-tRNA Synthetase, Domain 1"/>
    <property type="match status" value="1"/>
</dbReference>
<evidence type="ECO:0000256" key="4">
    <source>
        <dbReference type="ARBA" id="ARBA00022741"/>
    </source>
</evidence>
<dbReference type="NCBIfam" id="TIGR00395">
    <property type="entry name" value="leuS_arch"/>
    <property type="match status" value="1"/>
</dbReference>
<feature type="domain" description="Aminoacyl-tRNA synthetase class Ia" evidence="9">
    <location>
        <begin position="11"/>
        <end position="667"/>
    </location>
</feature>
<dbReference type="Gene3D" id="1.10.10.720">
    <property type="entry name" value="leucyl-tRNA synthetase"/>
    <property type="match status" value="1"/>
</dbReference>
<feature type="short sequence motif" description="'HIGH' region" evidence="8">
    <location>
        <begin position="39"/>
        <end position="49"/>
    </location>
</feature>
<dbReference type="HAMAP" id="MF_00049_A">
    <property type="entry name" value="Leu_tRNA_synth_A"/>
    <property type="match status" value="1"/>
</dbReference>
<sequence length="962" mass="110210">MEIDWNAIDKKWQKKWLENNDHEIDSNNKEKKFITVAYPYPNSPQHIGHGRTYTIADVHSRYLRMKGFNVLFPMGFHYTGTPILGMAKRVEANDAELIEGFKTLYKVPEDKIKEFVEPVKIADYFHEEIKSGMIEMGYSIDWRREFTTIDPAYQKFIEWQFRNLKEKNLIVQGSHPVGWCPKDQNPVSQHDTLGDVEPDFTEYIVIKFDLNGVKIPVATLRPETLFGVTNIWINPQVMYQKIKVNDEIWITSPECARKLEFLEKKIEVIEDVLGSDFVGQSAKAPHSSDSVLILPASFVKSDNGTGIVMSVPAHAPFDYQALLDSKSGKNKSINSDLLKNIQNIEPISMINTEGLGNIPAKDIVEKMGISHQDDPKLEEATKEIYSKEFYEGILANNTKQFAGKKISEAKDEIKEWITKIGSADILLELTNSPVKCRCGTECVVKLLSNQWFLDYSNKDWKQKAHGCFKGMNILPNEIRSEFDKVLDWLRERACARQHGLGTKIPWDKEWLVESLADSVIYMAFYIISKYVNKKEINGNDLTDEFFDYVFYGKKDSGEIANKINITKEKLKEIRNEFMYFYPVDSRHSGRDLVPNHLTFFVLNHVALFTEENWPQEIVVNGSVLMAGKKMSKSMGNIIPLRDAVRKHGADPIRLTILISAELLQDADFNVEAINGIKNKLESMYENSTKTKAEEIPELEPEDKWILSMLQNLALNVSQSMDKIRFREALHHILYDFDSELQWYLKRTKSKQRTNISGILHKILSSRVLMLSPFAPHIAEEIWEKLGNSELASKSTWPLSIGIEIDSKSIQTETLLKSIIDDINNILKVTKISPKKITIYTAEQWKSKAYNLILKNVLDGQTNIGTIIKSLIANKETEQIKKDPDFVKKILNDILSEPVELRKGRMDIGQIDEKQIISSELSSLVKNDYDVELSVFSESDSEKYDPKNKAKAARPFKPAILIE</sequence>
<accession>A0A075FVE6</accession>
<dbReference type="SUPFAM" id="SSF47323">
    <property type="entry name" value="Anticodon-binding domain of a subclass of class I aminoacyl-tRNA synthetases"/>
    <property type="match status" value="1"/>
</dbReference>
<evidence type="ECO:0000256" key="6">
    <source>
        <dbReference type="ARBA" id="ARBA00022917"/>
    </source>
</evidence>
<dbReference type="EMBL" id="KF900444">
    <property type="protein sequence ID" value="AIE95249.1"/>
    <property type="molecule type" value="Genomic_DNA"/>
</dbReference>
<evidence type="ECO:0000256" key="7">
    <source>
        <dbReference type="ARBA" id="ARBA00023146"/>
    </source>
</evidence>
<protein>
    <recommendedName>
        <fullName evidence="8">Leucine--tRNA ligase</fullName>
        <ecNumber evidence="8">6.1.1.4</ecNumber>
    </recommendedName>
    <alternativeName>
        <fullName evidence="8">Leucyl-tRNA synthetase</fullName>
        <shortName evidence="8">LeuRS</shortName>
    </alternativeName>
</protein>
<dbReference type="InterPro" id="IPR009008">
    <property type="entry name" value="Val/Leu/Ile-tRNA-synth_edit"/>
</dbReference>
<evidence type="ECO:0000259" key="10">
    <source>
        <dbReference type="Pfam" id="PF08264"/>
    </source>
</evidence>
<dbReference type="PANTHER" id="PTHR45794">
    <property type="entry name" value="LEUCYL-TRNA SYNTHETASE"/>
    <property type="match status" value="1"/>
</dbReference>
<comment type="similarity">
    <text evidence="1 8">Belongs to the class-I aminoacyl-tRNA synthetase family.</text>
</comment>
<keyword evidence="6 8" id="KW-0648">Protein biosynthesis</keyword>
<dbReference type="Pfam" id="PF00133">
    <property type="entry name" value="tRNA-synt_1"/>
    <property type="match status" value="1"/>
</dbReference>
<dbReference type="GO" id="GO:0006429">
    <property type="term" value="P:leucyl-tRNA aminoacylation"/>
    <property type="evidence" value="ECO:0007669"/>
    <property type="project" value="UniProtKB-UniRule"/>
</dbReference>
<keyword evidence="2 8" id="KW-0963">Cytoplasm</keyword>
<comment type="subcellular location">
    <subcellularLocation>
        <location evidence="8">Cytoplasm</location>
    </subcellularLocation>
</comment>
<dbReference type="GO" id="GO:0005737">
    <property type="term" value="C:cytoplasm"/>
    <property type="evidence" value="ECO:0007669"/>
    <property type="project" value="UniProtKB-SubCell"/>
</dbReference>
<reference evidence="11" key="1">
    <citation type="journal article" date="2014" name="Genome Biol. Evol.">
        <title>Pangenome evidence for extensive interdomain horizontal transfer affecting lineage core and shell genes in uncultured planktonic thaumarchaeota and euryarchaeota.</title>
        <authorList>
            <person name="Deschamps P."/>
            <person name="Zivanovic Y."/>
            <person name="Moreira D."/>
            <person name="Rodriguez-Valera F."/>
            <person name="Lopez-Garcia P."/>
        </authorList>
    </citation>
    <scope>NUCLEOTIDE SEQUENCE</scope>
</reference>
<keyword evidence="3 8" id="KW-0436">Ligase</keyword>
<dbReference type="InterPro" id="IPR002300">
    <property type="entry name" value="aa-tRNA-synth_Ia"/>
</dbReference>
<feature type="short sequence motif" description="'KMSKS' region" evidence="8">
    <location>
        <begin position="629"/>
        <end position="633"/>
    </location>
</feature>
<dbReference type="InterPro" id="IPR013155">
    <property type="entry name" value="M/V/L/I-tRNA-synth_anticd-bd"/>
</dbReference>
<dbReference type="SUPFAM" id="SSF52374">
    <property type="entry name" value="Nucleotidylyl transferase"/>
    <property type="match status" value="1"/>
</dbReference>
<dbReference type="InterPro" id="IPR020791">
    <property type="entry name" value="Leu-tRNA-lgase_arc"/>
</dbReference>
<evidence type="ECO:0000256" key="1">
    <source>
        <dbReference type="ARBA" id="ARBA00005594"/>
    </source>
</evidence>
<keyword evidence="5 8" id="KW-0067">ATP-binding</keyword>
<keyword evidence="4 8" id="KW-0547">Nucleotide-binding</keyword>
<dbReference type="AlphaFoldDB" id="A0A075FVE6"/>
<feature type="binding site" evidence="8">
    <location>
        <position position="632"/>
    </location>
    <ligand>
        <name>ATP</name>
        <dbReference type="ChEBI" id="CHEBI:30616"/>
    </ligand>
</feature>
<dbReference type="GO" id="GO:0004823">
    <property type="term" value="F:leucine-tRNA ligase activity"/>
    <property type="evidence" value="ECO:0007669"/>
    <property type="project" value="UniProtKB-UniRule"/>
</dbReference>
<evidence type="ECO:0000256" key="5">
    <source>
        <dbReference type="ARBA" id="ARBA00022840"/>
    </source>
</evidence>
<dbReference type="PANTHER" id="PTHR45794:SF1">
    <property type="entry name" value="LEUCINE--TRNA LIGASE, CYTOPLASMIC"/>
    <property type="match status" value="1"/>
</dbReference>
<keyword evidence="7 8" id="KW-0030">Aminoacyl-tRNA synthetase</keyword>
<proteinExistence type="inferred from homology"/>
<dbReference type="Gene3D" id="3.90.740.10">
    <property type="entry name" value="Valyl/Leucyl/Isoleucyl-tRNA synthetase, editing domain"/>
    <property type="match status" value="1"/>
</dbReference>
<organism evidence="11">
    <name type="scientific">uncultured marine thaumarchaeote AD1000_60_A11</name>
    <dbReference type="NCBI Taxonomy" id="1455927"/>
    <lineage>
        <taxon>Archaea</taxon>
        <taxon>Nitrososphaerota</taxon>
        <taxon>environmental samples</taxon>
    </lineage>
</organism>
<evidence type="ECO:0000256" key="2">
    <source>
        <dbReference type="ARBA" id="ARBA00022490"/>
    </source>
</evidence>
<dbReference type="GO" id="GO:0002161">
    <property type="term" value="F:aminoacyl-tRNA deacylase activity"/>
    <property type="evidence" value="ECO:0007669"/>
    <property type="project" value="InterPro"/>
</dbReference>
<dbReference type="Pfam" id="PF08264">
    <property type="entry name" value="Anticodon_1"/>
    <property type="match status" value="1"/>
</dbReference>
<gene>
    <name evidence="11" type="primary">LARS</name>
    <name evidence="8 11" type="synonym">leuS</name>
</gene>
<dbReference type="EC" id="6.1.1.4" evidence="8"/>
<dbReference type="InterPro" id="IPR014729">
    <property type="entry name" value="Rossmann-like_a/b/a_fold"/>
</dbReference>
<comment type="catalytic activity">
    <reaction evidence="8">
        <text>tRNA(Leu) + L-leucine + ATP = L-leucyl-tRNA(Leu) + AMP + diphosphate</text>
        <dbReference type="Rhea" id="RHEA:11688"/>
        <dbReference type="Rhea" id="RHEA-COMP:9613"/>
        <dbReference type="Rhea" id="RHEA-COMP:9622"/>
        <dbReference type="ChEBI" id="CHEBI:30616"/>
        <dbReference type="ChEBI" id="CHEBI:33019"/>
        <dbReference type="ChEBI" id="CHEBI:57427"/>
        <dbReference type="ChEBI" id="CHEBI:78442"/>
        <dbReference type="ChEBI" id="CHEBI:78494"/>
        <dbReference type="ChEBI" id="CHEBI:456215"/>
        <dbReference type="EC" id="6.1.1.4"/>
    </reaction>
</comment>
<evidence type="ECO:0000313" key="11">
    <source>
        <dbReference type="EMBL" id="AIE95249.1"/>
    </source>
</evidence>
<name>A0A075FVE6_9ARCH</name>
<dbReference type="InterPro" id="IPR009080">
    <property type="entry name" value="tRNAsynth_Ia_anticodon-bd"/>
</dbReference>
<dbReference type="InterPro" id="IPR004493">
    <property type="entry name" value="Leu-tRNA-synth_Ia_arc/euk"/>
</dbReference>
<dbReference type="SUPFAM" id="SSF50677">
    <property type="entry name" value="ValRS/IleRS/LeuRS editing domain"/>
    <property type="match status" value="1"/>
</dbReference>
<dbReference type="Gene3D" id="3.40.50.620">
    <property type="entry name" value="HUPs"/>
    <property type="match status" value="1"/>
</dbReference>
<evidence type="ECO:0000259" key="9">
    <source>
        <dbReference type="Pfam" id="PF00133"/>
    </source>
</evidence>
<evidence type="ECO:0000256" key="8">
    <source>
        <dbReference type="HAMAP-Rule" id="MF_00049"/>
    </source>
</evidence>
<dbReference type="GO" id="GO:0005524">
    <property type="term" value="F:ATP binding"/>
    <property type="evidence" value="ECO:0007669"/>
    <property type="project" value="UniProtKB-UniRule"/>
</dbReference>